<dbReference type="HOGENOM" id="CLU_3239068_0_0_9"/>
<proteinExistence type="predicted"/>
<reference evidence="1 2" key="1">
    <citation type="submission" date="2009-08" db="EMBL/GenBank/DDBJ databases">
        <authorList>
            <person name="Weinstock G."/>
            <person name="Sodergren E."/>
            <person name="Clifton S."/>
            <person name="Fulton L."/>
            <person name="Fulton B."/>
            <person name="Courtney L."/>
            <person name="Fronick C."/>
            <person name="Harrison M."/>
            <person name="Strong C."/>
            <person name="Farmer C."/>
            <person name="Delahaunty K."/>
            <person name="Markovic C."/>
            <person name="Hall O."/>
            <person name="Minx P."/>
            <person name="Tomlinson C."/>
            <person name="Mitreva M."/>
            <person name="Nelson J."/>
            <person name="Hou S."/>
            <person name="Wollam A."/>
            <person name="Pepin K.H."/>
            <person name="Johnson M."/>
            <person name="Bhonagiri V."/>
            <person name="Nash W.E."/>
            <person name="Warren W."/>
            <person name="Chinwalla A."/>
            <person name="Mardis E.R."/>
            <person name="Wilson R.K."/>
        </authorList>
    </citation>
    <scope>NUCLEOTIDE SEQUENCE [LARGE SCALE GENOMIC DNA]</scope>
    <source>
        <strain evidence="1 2">L1-82</strain>
    </source>
</reference>
<comment type="caution">
    <text evidence="1">The sequence shown here is derived from an EMBL/GenBank/DDBJ whole genome shotgun (WGS) entry which is preliminary data.</text>
</comment>
<name>C7G8M3_9FIRM</name>
<accession>C7G8M3</accession>
<protein>
    <submittedName>
        <fullName evidence="1">Uncharacterized protein</fullName>
    </submittedName>
</protein>
<organism evidence="1 2">
    <name type="scientific">Roseburia intestinalis L1-82</name>
    <dbReference type="NCBI Taxonomy" id="536231"/>
    <lineage>
        <taxon>Bacteria</taxon>
        <taxon>Bacillati</taxon>
        <taxon>Bacillota</taxon>
        <taxon>Clostridia</taxon>
        <taxon>Lachnospirales</taxon>
        <taxon>Lachnospiraceae</taxon>
        <taxon>Roseburia</taxon>
    </lineage>
</organism>
<evidence type="ECO:0000313" key="2">
    <source>
        <dbReference type="Proteomes" id="UP000004828"/>
    </source>
</evidence>
<evidence type="ECO:0000313" key="1">
    <source>
        <dbReference type="EMBL" id="EEV01826.1"/>
    </source>
</evidence>
<gene>
    <name evidence="1" type="ORF">ROSINTL182_06249</name>
</gene>
<dbReference type="EMBL" id="ABYJ02000055">
    <property type="protein sequence ID" value="EEV01826.1"/>
    <property type="molecule type" value="Genomic_DNA"/>
</dbReference>
<dbReference type="Proteomes" id="UP000004828">
    <property type="component" value="Unassembled WGS sequence"/>
</dbReference>
<sequence>MGKGVAVRLWWQTGVSATPFYSSLLYIGDTVGARKMTFRALFV</sequence>
<dbReference type="AlphaFoldDB" id="C7G8M3"/>